<organism evidence="2 3">
    <name type="scientific">Macleaya cordata</name>
    <name type="common">Five-seeded plume-poppy</name>
    <name type="synonym">Bocconia cordata</name>
    <dbReference type="NCBI Taxonomy" id="56857"/>
    <lineage>
        <taxon>Eukaryota</taxon>
        <taxon>Viridiplantae</taxon>
        <taxon>Streptophyta</taxon>
        <taxon>Embryophyta</taxon>
        <taxon>Tracheophyta</taxon>
        <taxon>Spermatophyta</taxon>
        <taxon>Magnoliopsida</taxon>
        <taxon>Ranunculales</taxon>
        <taxon>Papaveraceae</taxon>
        <taxon>Papaveroideae</taxon>
        <taxon>Macleaya</taxon>
    </lineage>
</organism>
<dbReference type="AlphaFoldDB" id="A0A200PUP8"/>
<accession>A0A200PUP8</accession>
<dbReference type="EMBL" id="MVGT01004035">
    <property type="protein sequence ID" value="OVA01940.1"/>
    <property type="molecule type" value="Genomic_DNA"/>
</dbReference>
<dbReference type="OrthoDB" id="1890790at2759"/>
<evidence type="ECO:0000259" key="1">
    <source>
        <dbReference type="PROSITE" id="PS50011"/>
    </source>
</evidence>
<dbReference type="PROSITE" id="PS50011">
    <property type="entry name" value="PROTEIN_KINASE_DOM"/>
    <property type="match status" value="1"/>
</dbReference>
<reference evidence="2 3" key="1">
    <citation type="journal article" date="2017" name="Mol. Plant">
        <title>The Genome of Medicinal Plant Macleaya cordata Provides New Insights into Benzylisoquinoline Alkaloids Metabolism.</title>
        <authorList>
            <person name="Liu X."/>
            <person name="Liu Y."/>
            <person name="Huang P."/>
            <person name="Ma Y."/>
            <person name="Qing Z."/>
            <person name="Tang Q."/>
            <person name="Cao H."/>
            <person name="Cheng P."/>
            <person name="Zheng Y."/>
            <person name="Yuan Z."/>
            <person name="Zhou Y."/>
            <person name="Liu J."/>
            <person name="Tang Z."/>
            <person name="Zhuo Y."/>
            <person name="Zhang Y."/>
            <person name="Yu L."/>
            <person name="Huang J."/>
            <person name="Yang P."/>
            <person name="Peng Q."/>
            <person name="Zhang J."/>
            <person name="Jiang W."/>
            <person name="Zhang Z."/>
            <person name="Lin K."/>
            <person name="Ro D.K."/>
            <person name="Chen X."/>
            <person name="Xiong X."/>
            <person name="Shang Y."/>
            <person name="Huang S."/>
            <person name="Zeng J."/>
        </authorList>
    </citation>
    <scope>NUCLEOTIDE SEQUENCE [LARGE SCALE GENOMIC DNA]</scope>
    <source>
        <strain evidence="3">cv. BLH2017</strain>
        <tissue evidence="2">Root</tissue>
    </source>
</reference>
<dbReference type="OMA" id="MQMNVHG"/>
<evidence type="ECO:0000313" key="3">
    <source>
        <dbReference type="Proteomes" id="UP000195402"/>
    </source>
</evidence>
<dbReference type="PANTHER" id="PTHR48007">
    <property type="entry name" value="LEUCINE-RICH REPEAT RECEPTOR-LIKE PROTEIN KINASE PXC1"/>
    <property type="match status" value="1"/>
</dbReference>
<gene>
    <name evidence="2" type="ORF">BVC80_9079g81</name>
</gene>
<name>A0A200PUP8_MACCD</name>
<keyword evidence="2" id="KW-0808">Transferase</keyword>
<evidence type="ECO:0000313" key="2">
    <source>
        <dbReference type="EMBL" id="OVA01940.1"/>
    </source>
</evidence>
<dbReference type="InterPro" id="IPR000719">
    <property type="entry name" value="Prot_kinase_dom"/>
</dbReference>
<sequence>MLSRAFKDKKIRRAKKYGEGSSKSSLSHNEEDEDCIVGLTGDLPLNFCEYGGGSANTGNLCLREVLKSSVHVLGESGLGITEKVVLRDEVVYTAKRFRKVTISKKEFGRRIERLAYVSGGCKYLVQVRAYLYAKRIKVVLCDYSPMGSLADLLNGARELGHTPLDWDQRLAIIIDVATAITFIHRRFPLNEKNLQINVHGNIKASNVIIKTNFSACLSDYGFVQLAEQVQVPGVLQQKQPETMEEDVDAVVPVSEKLSQKNDIYSFGAMVLDMLGGPKAPFQISYILEKKEEIKEGKVEFFEFFVEGNKRKQALQVLDTALACINPPDARPSIDQILLFLGEVTT</sequence>
<proteinExistence type="predicted"/>
<dbReference type="SMART" id="SM00220">
    <property type="entry name" value="S_TKc"/>
    <property type="match status" value="1"/>
</dbReference>
<dbReference type="GO" id="GO:0004672">
    <property type="term" value="F:protein kinase activity"/>
    <property type="evidence" value="ECO:0007669"/>
    <property type="project" value="InterPro"/>
</dbReference>
<dbReference type="InterPro" id="IPR011009">
    <property type="entry name" value="Kinase-like_dom_sf"/>
</dbReference>
<dbReference type="SUPFAM" id="SSF56112">
    <property type="entry name" value="Protein kinase-like (PK-like)"/>
    <property type="match status" value="1"/>
</dbReference>
<keyword evidence="3" id="KW-1185">Reference proteome</keyword>
<keyword evidence="2" id="KW-0418">Kinase</keyword>
<protein>
    <submittedName>
        <fullName evidence="2">Protein kinase domain</fullName>
    </submittedName>
</protein>
<feature type="domain" description="Protein kinase" evidence="1">
    <location>
        <begin position="67"/>
        <end position="340"/>
    </location>
</feature>
<dbReference type="GO" id="GO:0005524">
    <property type="term" value="F:ATP binding"/>
    <property type="evidence" value="ECO:0007669"/>
    <property type="project" value="InterPro"/>
</dbReference>
<dbReference type="Proteomes" id="UP000195402">
    <property type="component" value="Unassembled WGS sequence"/>
</dbReference>
<dbReference type="PANTHER" id="PTHR48007:SF55">
    <property type="entry name" value="PROTEIN KINASE DOMAIN-CONTAINING PROTEIN"/>
    <property type="match status" value="1"/>
</dbReference>
<comment type="caution">
    <text evidence="2">The sequence shown here is derived from an EMBL/GenBank/DDBJ whole genome shotgun (WGS) entry which is preliminary data.</text>
</comment>
<dbReference type="InParanoid" id="A0A200PUP8"/>
<dbReference type="Gene3D" id="1.10.510.10">
    <property type="entry name" value="Transferase(Phosphotransferase) domain 1"/>
    <property type="match status" value="1"/>
</dbReference>
<dbReference type="Pfam" id="PF00069">
    <property type="entry name" value="Pkinase"/>
    <property type="match status" value="1"/>
</dbReference>
<dbReference type="InterPro" id="IPR046959">
    <property type="entry name" value="PRK1-6/SRF4-like"/>
</dbReference>